<dbReference type="AlphaFoldDB" id="A0A154UX56"/>
<evidence type="ECO:0000313" key="4">
    <source>
        <dbReference type="Proteomes" id="UP000076218"/>
    </source>
</evidence>
<name>A0A154UX56_9MICO</name>
<feature type="region of interest" description="Disordered" evidence="1">
    <location>
        <begin position="1"/>
        <end position="24"/>
    </location>
</feature>
<proteinExistence type="predicted"/>
<gene>
    <name evidence="3" type="ORF">AWH51_01180</name>
</gene>
<evidence type="ECO:0000256" key="1">
    <source>
        <dbReference type="SAM" id="MobiDB-lite"/>
    </source>
</evidence>
<organism evidence="3 4">
    <name type="scientific">Clavibacter tessellarius</name>
    <dbReference type="NCBI Taxonomy" id="31965"/>
    <lineage>
        <taxon>Bacteria</taxon>
        <taxon>Bacillati</taxon>
        <taxon>Actinomycetota</taxon>
        <taxon>Actinomycetes</taxon>
        <taxon>Micrococcales</taxon>
        <taxon>Microbacteriaceae</taxon>
        <taxon>Clavibacter</taxon>
    </lineage>
</organism>
<feature type="transmembrane region" description="Helical" evidence="2">
    <location>
        <begin position="66"/>
        <end position="86"/>
    </location>
</feature>
<keyword evidence="2" id="KW-0812">Transmembrane</keyword>
<feature type="transmembrane region" description="Helical" evidence="2">
    <location>
        <begin position="27"/>
        <end position="46"/>
    </location>
</feature>
<evidence type="ECO:0000256" key="2">
    <source>
        <dbReference type="SAM" id="Phobius"/>
    </source>
</evidence>
<reference evidence="3 4" key="1">
    <citation type="submission" date="2016-01" db="EMBL/GenBank/DDBJ databases">
        <title>Draft genome sequence of Clavibacter michiganensis subsp. tessellarius DOAB 609.</title>
        <authorList>
            <person name="Tambong J.T."/>
        </authorList>
    </citation>
    <scope>NUCLEOTIDE SEQUENCE [LARGE SCALE GENOMIC DNA]</scope>
    <source>
        <strain evidence="3 4">DOAB 609</strain>
    </source>
</reference>
<sequence>MSARRTASGSPASVPVRPRRGRPTRTGWVVGILGALAHGVLVWQAVDQYTAFRDIAAAFGGTLRGGTVAALVGAIVVPVAAFVVAARATRGRPVAARVLVMLAGLAAASALTVGVATLVPML</sequence>
<dbReference type="Proteomes" id="UP000076218">
    <property type="component" value="Unassembled WGS sequence"/>
</dbReference>
<dbReference type="EMBL" id="LQXA01000061">
    <property type="protein sequence ID" value="KZC93671.1"/>
    <property type="molecule type" value="Genomic_DNA"/>
</dbReference>
<feature type="transmembrane region" description="Helical" evidence="2">
    <location>
        <begin position="98"/>
        <end position="119"/>
    </location>
</feature>
<feature type="compositionally biased region" description="Low complexity" evidence="1">
    <location>
        <begin position="7"/>
        <end position="16"/>
    </location>
</feature>
<dbReference type="OrthoDB" id="5124855at2"/>
<accession>A0A154UX56</accession>
<keyword evidence="2" id="KW-0472">Membrane</keyword>
<dbReference type="STRING" id="31965.AWH51_01180"/>
<evidence type="ECO:0000313" key="3">
    <source>
        <dbReference type="EMBL" id="KZC93671.1"/>
    </source>
</evidence>
<protein>
    <submittedName>
        <fullName evidence="3">Uncharacterized protein</fullName>
    </submittedName>
</protein>
<keyword evidence="2" id="KW-1133">Transmembrane helix</keyword>
<comment type="caution">
    <text evidence="3">The sequence shown here is derived from an EMBL/GenBank/DDBJ whole genome shotgun (WGS) entry which is preliminary data.</text>
</comment>